<keyword evidence="3" id="KW-1185">Reference proteome</keyword>
<dbReference type="Proteomes" id="UP000054144">
    <property type="component" value="Unassembled WGS sequence"/>
</dbReference>
<name>A0A0D7ABU0_9AGAR</name>
<keyword evidence="1" id="KW-1133">Transmembrane helix</keyword>
<reference evidence="2 3" key="1">
    <citation type="journal article" date="2015" name="Fungal Genet. Biol.">
        <title>Evolution of novel wood decay mechanisms in Agaricales revealed by the genome sequences of Fistulina hepatica and Cylindrobasidium torrendii.</title>
        <authorList>
            <person name="Floudas D."/>
            <person name="Held B.W."/>
            <person name="Riley R."/>
            <person name="Nagy L.G."/>
            <person name="Koehler G."/>
            <person name="Ransdell A.S."/>
            <person name="Younus H."/>
            <person name="Chow J."/>
            <person name="Chiniquy J."/>
            <person name="Lipzen A."/>
            <person name="Tritt A."/>
            <person name="Sun H."/>
            <person name="Haridas S."/>
            <person name="LaButti K."/>
            <person name="Ohm R.A."/>
            <person name="Kues U."/>
            <person name="Blanchette R.A."/>
            <person name="Grigoriev I.V."/>
            <person name="Minto R.E."/>
            <person name="Hibbett D.S."/>
        </authorList>
    </citation>
    <scope>NUCLEOTIDE SEQUENCE [LARGE SCALE GENOMIC DNA]</scope>
    <source>
        <strain evidence="2 3">ATCC 64428</strain>
    </source>
</reference>
<accession>A0A0D7ABU0</accession>
<feature type="transmembrane region" description="Helical" evidence="1">
    <location>
        <begin position="23"/>
        <end position="44"/>
    </location>
</feature>
<gene>
    <name evidence="2" type="ORF">FISHEDRAFT_44506</name>
</gene>
<dbReference type="PANTHER" id="PTHR34286">
    <property type="entry name" value="TRANSMEMBRANE PROTEIN"/>
    <property type="match status" value="1"/>
</dbReference>
<sequence length="67" mass="7496">GGGRFPYPRYVYSPAGGWWGQPAAWKMNTFLVACGIGVAAYFVWNLSDAKMVSCLQVQHFCLNEYLT</sequence>
<evidence type="ECO:0000313" key="2">
    <source>
        <dbReference type="EMBL" id="KIY47874.1"/>
    </source>
</evidence>
<dbReference type="OrthoDB" id="2100988at2759"/>
<proteinExistence type="predicted"/>
<organism evidence="2 3">
    <name type="scientific">Fistulina hepatica ATCC 64428</name>
    <dbReference type="NCBI Taxonomy" id="1128425"/>
    <lineage>
        <taxon>Eukaryota</taxon>
        <taxon>Fungi</taxon>
        <taxon>Dikarya</taxon>
        <taxon>Basidiomycota</taxon>
        <taxon>Agaricomycotina</taxon>
        <taxon>Agaricomycetes</taxon>
        <taxon>Agaricomycetidae</taxon>
        <taxon>Agaricales</taxon>
        <taxon>Fistulinaceae</taxon>
        <taxon>Fistulina</taxon>
    </lineage>
</organism>
<keyword evidence="1" id="KW-0812">Transmembrane</keyword>
<dbReference type="PANTHER" id="PTHR34286:SF1">
    <property type="entry name" value="TRANSMEMBRANE PROTEIN"/>
    <property type="match status" value="1"/>
</dbReference>
<evidence type="ECO:0000256" key="1">
    <source>
        <dbReference type="SAM" id="Phobius"/>
    </source>
</evidence>
<keyword evidence="1" id="KW-0472">Membrane</keyword>
<feature type="non-terminal residue" evidence="2">
    <location>
        <position position="1"/>
    </location>
</feature>
<dbReference type="AlphaFoldDB" id="A0A0D7ABU0"/>
<protein>
    <submittedName>
        <fullName evidence="2">Uncharacterized protein</fullName>
    </submittedName>
</protein>
<dbReference type="EMBL" id="KN881914">
    <property type="protein sequence ID" value="KIY47874.1"/>
    <property type="molecule type" value="Genomic_DNA"/>
</dbReference>
<evidence type="ECO:0000313" key="3">
    <source>
        <dbReference type="Proteomes" id="UP000054144"/>
    </source>
</evidence>